<name>A0A0M4R226_9CAUD</name>
<proteinExistence type="predicted"/>
<evidence type="ECO:0000313" key="1">
    <source>
        <dbReference type="EMBL" id="ALF00317.1"/>
    </source>
</evidence>
<accession>A0A0M4R226</accession>
<gene>
    <name evidence="1" type="ORF">SEA_ARCHIE_11</name>
</gene>
<keyword evidence="2" id="KW-1185">Reference proteome</keyword>
<dbReference type="OrthoDB" id="12803at10239"/>
<evidence type="ECO:0000313" key="2">
    <source>
        <dbReference type="Proteomes" id="UP000201697"/>
    </source>
</evidence>
<dbReference type="Proteomes" id="UP000201697">
    <property type="component" value="Segment"/>
</dbReference>
<dbReference type="GeneID" id="26632118"/>
<sequence length="143" mass="15201">MPAAGTTIGHRLTDIQIPNPNRGLAQILLSPNMELLMGIIGQEVVLAYRAGVAKRTGKLMSSASAETMIGGKKNDRWVSHVTIGGETAVSTWHSPRNPNPGDLFFYGVLHEHGDGGNPPSGWDFPAHKDLKKALAVVKAKNGA</sequence>
<dbReference type="KEGG" id="vg:26632118"/>
<protein>
    <submittedName>
        <fullName evidence="1">Uncharacterized protein</fullName>
    </submittedName>
</protein>
<reference evidence="1 2" key="1">
    <citation type="submission" date="2015-08" db="EMBL/GenBank/DDBJ databases">
        <authorList>
            <person name="Clarke R.M."/>
            <person name="Taylor B.J."/>
            <person name="Thorniley A.J."/>
            <person name="Dasenko M.A."/>
            <person name="Denver D.R."/>
            <person name="Garcia-Ruiz H."/>
            <person name="Hoyer J.S."/>
            <person name="Jogdeo S."/>
            <person name="Sullivan C.M."/>
            <person name="Peterson M.R."/>
            <person name="Rowley E.R."/>
            <person name="Schnitzler C.E."/>
            <person name="Vining K.J."/>
            <person name="Almabruk K.H."/>
            <person name="Banawas S."/>
            <person name="Beatty C."/>
            <person name="Bullock C.J."/>
            <person name="Cappellazzi J.E."/>
            <person name="Chagani S.E."/>
            <person name="Chatterjee P."/>
            <person name="Cram E.D."/>
            <person name="Elorriaga M.E."/>
            <person name="Esser M."/>
            <person name="Fellows E.J."/>
            <person name="Garcia G.R."/>
            <person name="Gullaba J.M."/>
            <person name="Kinsley M.A."/>
            <person name="Luo F."/>
            <person name="McGinnis M."/>
            <person name="Paquette C.E."/>
            <person name="Reddekopp R.L."/>
            <person name="Rosen K.L."/>
            <person name="Sahlfeld L.M."/>
            <person name="Vondras A.M."/>
            <person name="Wang J.X."/>
            <person name="Weiss E.S."/>
            <person name="Wernick R."/>
            <person name="Abuelizz H.A."/>
            <person name="Amaro Y."/>
            <person name="Archer C.L."/>
            <person name="Basu A."/>
            <person name="Bellinger M.R."/>
            <person name="Johnson S.F."/>
            <person name="Kitchen S.A."/>
            <person name="Li M."/>
            <person name="Morey-Castro K.E."/>
            <person name="Lavalleur H.J."/>
            <person name="Rangel L.J."/>
            <person name="Ree J.F."/>
            <person name="Shay S.D."/>
            <person name="Sheng Y."/>
            <person name="Smyth J.C."/>
            <person name="Stamm E.A."/>
            <person name="Taylor C.R."/>
            <person name="Vining O.B."/>
            <person name="Wanzeck K.M."/>
            <person name="Watson G."/>
            <person name="Bruck A.J."/>
            <person name="Anders K.R."/>
            <person name="Bradley K.W."/>
            <person name="Asai D.J."/>
            <person name="Bowman C.A."/>
            <person name="Russell D.A."/>
            <person name="Pope W.H."/>
            <person name="Jacobs-Sera D."/>
            <person name="Hendrix R.W."/>
            <person name="Hatfull G.F."/>
        </authorList>
    </citation>
    <scope>NUCLEOTIDE SEQUENCE [LARGE SCALE GENOMIC DNA]</scope>
</reference>
<dbReference type="EMBL" id="KT591489">
    <property type="protein sequence ID" value="ALF00317.1"/>
    <property type="molecule type" value="Genomic_DNA"/>
</dbReference>
<organism evidence="1 2">
    <name type="scientific">Mycobacterium phage Archie</name>
    <dbReference type="NCBI Taxonomy" id="1718599"/>
    <lineage>
        <taxon>Viruses</taxon>
        <taxon>Duplodnaviria</taxon>
        <taxon>Heunggongvirae</taxon>
        <taxon>Uroviricota</taxon>
        <taxon>Caudoviricetes</taxon>
        <taxon>Vilmaviridae</taxon>
        <taxon>Lclasvirinae</taxon>
        <taxon>Faithunavirus</taxon>
        <taxon>Faithunavirus archie</taxon>
    </lineage>
</organism>
<dbReference type="RefSeq" id="YP_009205478.1">
    <property type="nucleotide sequence ID" value="NC_028878.1"/>
</dbReference>